<dbReference type="Proteomes" id="UP000886043">
    <property type="component" value="Unassembled WGS sequence"/>
</dbReference>
<organism evidence="1">
    <name type="scientific">Thermosulfurimonas dismutans</name>
    <dbReference type="NCBI Taxonomy" id="999894"/>
    <lineage>
        <taxon>Bacteria</taxon>
        <taxon>Pseudomonadati</taxon>
        <taxon>Thermodesulfobacteriota</taxon>
        <taxon>Thermodesulfobacteria</taxon>
        <taxon>Thermodesulfobacteriales</taxon>
        <taxon>Thermodesulfobacteriaceae</taxon>
        <taxon>Thermosulfurimonas</taxon>
    </lineage>
</organism>
<comment type="caution">
    <text evidence="1">The sequence shown here is derived from an EMBL/GenBank/DDBJ whole genome shotgun (WGS) entry which is preliminary data.</text>
</comment>
<proteinExistence type="predicted"/>
<evidence type="ECO:0000313" key="1">
    <source>
        <dbReference type="EMBL" id="HFC96951.1"/>
    </source>
</evidence>
<sequence length="196" mass="22901">MAEIKSALEIALEKAEKIGKASKEELKAQEWKEKGQRLAARFLKQEEVDLVRELSEVPPEGKAPLVRGLVEIFLRNIVLPRDEYVLKDARRALEGLNLVFSAFPEVKNLTREIEKLLSQYLQHREALYQQLKQQFEAQLSGMEEALSQQMGVQVKVEAEMHPQFQEEWRKIRDQLDPQYQKQLDYLKNIFRRVLGA</sequence>
<gene>
    <name evidence="1" type="ORF">ENJ40_00635</name>
</gene>
<name>A0A7C3CJ17_9BACT</name>
<reference evidence="1" key="1">
    <citation type="journal article" date="2020" name="mSystems">
        <title>Genome- and Community-Level Interaction Insights into Carbon Utilization and Element Cycling Functions of Hydrothermarchaeota in Hydrothermal Sediment.</title>
        <authorList>
            <person name="Zhou Z."/>
            <person name="Liu Y."/>
            <person name="Xu W."/>
            <person name="Pan J."/>
            <person name="Luo Z.H."/>
            <person name="Li M."/>
        </authorList>
    </citation>
    <scope>NUCLEOTIDE SEQUENCE [LARGE SCALE GENOMIC DNA]</scope>
    <source>
        <strain evidence="1">HyVt-483</strain>
    </source>
</reference>
<dbReference type="Pfam" id="PF20362">
    <property type="entry name" value="DUF6657"/>
    <property type="match status" value="1"/>
</dbReference>
<protein>
    <submittedName>
        <fullName evidence="1">Uncharacterized protein</fullName>
    </submittedName>
</protein>
<dbReference type="EMBL" id="DRMH01000011">
    <property type="protein sequence ID" value="HFC96951.1"/>
    <property type="molecule type" value="Genomic_DNA"/>
</dbReference>
<dbReference type="AlphaFoldDB" id="A0A7C3CJ17"/>
<dbReference type="InterPro" id="IPR046598">
    <property type="entry name" value="DUF6657"/>
</dbReference>
<accession>A0A7C3CJ17</accession>